<reference evidence="2" key="2">
    <citation type="submission" date="2020-11" db="EMBL/GenBank/DDBJ databases">
        <authorList>
            <person name="McCartney M.A."/>
            <person name="Auch B."/>
            <person name="Kono T."/>
            <person name="Mallez S."/>
            <person name="Becker A."/>
            <person name="Gohl D.M."/>
            <person name="Silverstein K.A.T."/>
            <person name="Koren S."/>
            <person name="Bechman K.B."/>
            <person name="Herman A."/>
            <person name="Abrahante J.E."/>
            <person name="Garbe J."/>
        </authorList>
    </citation>
    <scope>NUCLEOTIDE SEQUENCE</scope>
    <source>
        <strain evidence="2">Duluth1</strain>
        <tissue evidence="2">Whole animal</tissue>
    </source>
</reference>
<keyword evidence="3" id="KW-1185">Reference proteome</keyword>
<dbReference type="AlphaFoldDB" id="A0A9D4IT93"/>
<evidence type="ECO:0000256" key="1">
    <source>
        <dbReference type="SAM" id="MobiDB-lite"/>
    </source>
</evidence>
<protein>
    <submittedName>
        <fullName evidence="2">Uncharacterized protein</fullName>
    </submittedName>
</protein>
<name>A0A9D4IT93_DREPO</name>
<feature type="region of interest" description="Disordered" evidence="1">
    <location>
        <begin position="1"/>
        <end position="40"/>
    </location>
</feature>
<organism evidence="2 3">
    <name type="scientific">Dreissena polymorpha</name>
    <name type="common">Zebra mussel</name>
    <name type="synonym">Mytilus polymorpha</name>
    <dbReference type="NCBI Taxonomy" id="45954"/>
    <lineage>
        <taxon>Eukaryota</taxon>
        <taxon>Metazoa</taxon>
        <taxon>Spiralia</taxon>
        <taxon>Lophotrochozoa</taxon>
        <taxon>Mollusca</taxon>
        <taxon>Bivalvia</taxon>
        <taxon>Autobranchia</taxon>
        <taxon>Heteroconchia</taxon>
        <taxon>Euheterodonta</taxon>
        <taxon>Imparidentia</taxon>
        <taxon>Neoheterodontei</taxon>
        <taxon>Myida</taxon>
        <taxon>Dreissenoidea</taxon>
        <taxon>Dreissenidae</taxon>
        <taxon>Dreissena</taxon>
    </lineage>
</organism>
<proteinExistence type="predicted"/>
<accession>A0A9D4IT93</accession>
<sequence>MCELSTEYSVERRKSHRGDSPIEPETGESLDSALLDSDNDGSVATVGYSGRLMRVLMFSLFTICCSIGITSF</sequence>
<dbReference type="Proteomes" id="UP000828390">
    <property type="component" value="Unassembled WGS sequence"/>
</dbReference>
<comment type="caution">
    <text evidence="2">The sequence shown here is derived from an EMBL/GenBank/DDBJ whole genome shotgun (WGS) entry which is preliminary data.</text>
</comment>
<evidence type="ECO:0000313" key="3">
    <source>
        <dbReference type="Proteomes" id="UP000828390"/>
    </source>
</evidence>
<dbReference type="EMBL" id="JAIWYP010000008">
    <property type="protein sequence ID" value="KAH3787326.1"/>
    <property type="molecule type" value="Genomic_DNA"/>
</dbReference>
<evidence type="ECO:0000313" key="2">
    <source>
        <dbReference type="EMBL" id="KAH3787326.1"/>
    </source>
</evidence>
<gene>
    <name evidence="2" type="ORF">DPMN_165448</name>
</gene>
<feature type="compositionally biased region" description="Basic and acidic residues" evidence="1">
    <location>
        <begin position="9"/>
        <end position="20"/>
    </location>
</feature>
<reference evidence="2" key="1">
    <citation type="journal article" date="2019" name="bioRxiv">
        <title>The Genome of the Zebra Mussel, Dreissena polymorpha: A Resource for Invasive Species Research.</title>
        <authorList>
            <person name="McCartney M.A."/>
            <person name="Auch B."/>
            <person name="Kono T."/>
            <person name="Mallez S."/>
            <person name="Zhang Y."/>
            <person name="Obille A."/>
            <person name="Becker A."/>
            <person name="Abrahante J.E."/>
            <person name="Garbe J."/>
            <person name="Badalamenti J.P."/>
            <person name="Herman A."/>
            <person name="Mangelson H."/>
            <person name="Liachko I."/>
            <person name="Sullivan S."/>
            <person name="Sone E.D."/>
            <person name="Koren S."/>
            <person name="Silverstein K.A.T."/>
            <person name="Beckman K.B."/>
            <person name="Gohl D.M."/>
        </authorList>
    </citation>
    <scope>NUCLEOTIDE SEQUENCE</scope>
    <source>
        <strain evidence="2">Duluth1</strain>
        <tissue evidence="2">Whole animal</tissue>
    </source>
</reference>